<dbReference type="Pfam" id="PF07883">
    <property type="entry name" value="Cupin_2"/>
    <property type="match status" value="1"/>
</dbReference>
<evidence type="ECO:0000313" key="2">
    <source>
        <dbReference type="EMBL" id="GIZ42315.1"/>
    </source>
</evidence>
<gene>
    <name evidence="2" type="ORF">CKM354_000559000</name>
</gene>
<dbReference type="Gene3D" id="2.60.120.10">
    <property type="entry name" value="Jelly Rolls"/>
    <property type="match status" value="1"/>
</dbReference>
<evidence type="ECO:0000313" key="3">
    <source>
        <dbReference type="Proteomes" id="UP000825890"/>
    </source>
</evidence>
<dbReference type="PANTHER" id="PTHR36440:SF1">
    <property type="entry name" value="PUTATIVE (AFU_ORTHOLOGUE AFUA_8G07350)-RELATED"/>
    <property type="match status" value="1"/>
</dbReference>
<protein>
    <recommendedName>
        <fullName evidence="1">Cupin type-2 domain-containing protein</fullName>
    </recommendedName>
</protein>
<dbReference type="SUPFAM" id="SSF51182">
    <property type="entry name" value="RmlC-like cupins"/>
    <property type="match status" value="1"/>
</dbReference>
<dbReference type="AlphaFoldDB" id="A0A9P3FHD1"/>
<keyword evidence="3" id="KW-1185">Reference proteome</keyword>
<dbReference type="PANTHER" id="PTHR36440">
    <property type="entry name" value="PUTATIVE (AFU_ORTHOLOGUE AFUA_8G07350)-RELATED"/>
    <property type="match status" value="1"/>
</dbReference>
<evidence type="ECO:0000259" key="1">
    <source>
        <dbReference type="Pfam" id="PF07883"/>
    </source>
</evidence>
<dbReference type="InterPro" id="IPR011051">
    <property type="entry name" value="RmlC_Cupin_sf"/>
</dbReference>
<organism evidence="2 3">
    <name type="scientific">Cercospora kikuchii</name>
    <dbReference type="NCBI Taxonomy" id="84275"/>
    <lineage>
        <taxon>Eukaryota</taxon>
        <taxon>Fungi</taxon>
        <taxon>Dikarya</taxon>
        <taxon>Ascomycota</taxon>
        <taxon>Pezizomycotina</taxon>
        <taxon>Dothideomycetes</taxon>
        <taxon>Dothideomycetidae</taxon>
        <taxon>Mycosphaerellales</taxon>
        <taxon>Mycosphaerellaceae</taxon>
        <taxon>Cercospora</taxon>
    </lineage>
</organism>
<sequence>MHRKPKNCFFTTLDTNSTGSRKQAGETPVMKMPAAIDSRPPGIRDHSRRHIVNKVGGEDVTWLKYGYETNGEYSEIECTCEPGGGPPLHYHATYTETFTSLEGELILQIGDEEPKVVEVGSSHTVEKGVVHRFSAGPQGAKMNVRLEPASAGFEKSLYVFFGLANDGLLGKDLMPLNMLHTLLLGYWGDMGFPGVVGGIMNAVQTAGATYARWTGVEAQLLEKYWK</sequence>
<dbReference type="OrthoDB" id="3627144at2759"/>
<dbReference type="InterPro" id="IPR053146">
    <property type="entry name" value="QDO-like"/>
</dbReference>
<dbReference type="Proteomes" id="UP000825890">
    <property type="component" value="Unassembled WGS sequence"/>
</dbReference>
<reference evidence="2 3" key="1">
    <citation type="submission" date="2021-01" db="EMBL/GenBank/DDBJ databases">
        <title>Cercospora kikuchii MAFF 305040 whole genome shotgun sequence.</title>
        <authorList>
            <person name="Kashiwa T."/>
            <person name="Suzuki T."/>
        </authorList>
    </citation>
    <scope>NUCLEOTIDE SEQUENCE [LARGE SCALE GENOMIC DNA]</scope>
    <source>
        <strain evidence="2 3">MAFF 305040</strain>
    </source>
</reference>
<dbReference type="GeneID" id="68291165"/>
<comment type="caution">
    <text evidence="2">The sequence shown here is derived from an EMBL/GenBank/DDBJ whole genome shotgun (WGS) entry which is preliminary data.</text>
</comment>
<dbReference type="RefSeq" id="XP_044656802.1">
    <property type="nucleotide sequence ID" value="XM_044800867.1"/>
</dbReference>
<dbReference type="InterPro" id="IPR014710">
    <property type="entry name" value="RmlC-like_jellyroll"/>
</dbReference>
<name>A0A9P3FHD1_9PEZI</name>
<accession>A0A9P3FHD1</accession>
<dbReference type="EMBL" id="BOLY01000003">
    <property type="protein sequence ID" value="GIZ42315.1"/>
    <property type="molecule type" value="Genomic_DNA"/>
</dbReference>
<dbReference type="InterPro" id="IPR013096">
    <property type="entry name" value="Cupin_2"/>
</dbReference>
<proteinExistence type="predicted"/>
<feature type="domain" description="Cupin type-2" evidence="1">
    <location>
        <begin position="78"/>
        <end position="134"/>
    </location>
</feature>